<dbReference type="NCBIfam" id="TIGR03999">
    <property type="entry name" value="thiol_BshA"/>
    <property type="match status" value="1"/>
</dbReference>
<evidence type="ECO:0000313" key="3">
    <source>
        <dbReference type="EMBL" id="OZU90130.1"/>
    </source>
</evidence>
<dbReference type="Gene3D" id="3.40.50.2000">
    <property type="entry name" value="Glycogen Phosphorylase B"/>
    <property type="match status" value="2"/>
</dbReference>
<dbReference type="Pfam" id="PF00534">
    <property type="entry name" value="Glycos_transf_1"/>
    <property type="match status" value="1"/>
</dbReference>
<dbReference type="EMBL" id="NPMS01000001">
    <property type="protein sequence ID" value="OZU90130.1"/>
    <property type="molecule type" value="Genomic_DNA"/>
</dbReference>
<dbReference type="SUPFAM" id="SSF53756">
    <property type="entry name" value="UDP-Glycosyltransferase/glycogen phosphorylase"/>
    <property type="match status" value="1"/>
</dbReference>
<evidence type="ECO:0000313" key="4">
    <source>
        <dbReference type="Proteomes" id="UP000216498"/>
    </source>
</evidence>
<dbReference type="GO" id="GO:0071793">
    <property type="term" value="P:bacillithiol biosynthetic process"/>
    <property type="evidence" value="ECO:0007669"/>
    <property type="project" value="InterPro"/>
</dbReference>
<keyword evidence="4" id="KW-1185">Reference proteome</keyword>
<organism evidence="3 4">
    <name type="scientific">Virgibacillus indicus</name>
    <dbReference type="NCBI Taxonomy" id="2024554"/>
    <lineage>
        <taxon>Bacteria</taxon>
        <taxon>Bacillati</taxon>
        <taxon>Bacillota</taxon>
        <taxon>Bacilli</taxon>
        <taxon>Bacillales</taxon>
        <taxon>Bacillaceae</taxon>
        <taxon>Virgibacillus</taxon>
    </lineage>
</organism>
<protein>
    <submittedName>
        <fullName evidence="3">N-acetyl-alpha-D-glucosaminyl L-malate synthase BshA</fullName>
    </submittedName>
</protein>
<dbReference type="PANTHER" id="PTHR12526:SF599">
    <property type="entry name" value="N-ACETYL-ALPHA-D-GLUCOSAMINYL L-MALATE SYNTHASE"/>
    <property type="match status" value="1"/>
</dbReference>
<dbReference type="InterPro" id="IPR023881">
    <property type="entry name" value="Thiol_BshA"/>
</dbReference>
<dbReference type="InterPro" id="IPR001296">
    <property type="entry name" value="Glyco_trans_1"/>
</dbReference>
<dbReference type="PANTHER" id="PTHR12526">
    <property type="entry name" value="GLYCOSYLTRANSFERASE"/>
    <property type="match status" value="1"/>
</dbReference>
<dbReference type="AlphaFoldDB" id="A0A265NDK5"/>
<dbReference type="RefSeq" id="WP_094883727.1">
    <property type="nucleotide sequence ID" value="NZ_NPMS01000001.1"/>
</dbReference>
<accession>A0A265NDK5</accession>
<evidence type="ECO:0000259" key="1">
    <source>
        <dbReference type="Pfam" id="PF00534"/>
    </source>
</evidence>
<comment type="caution">
    <text evidence="3">The sequence shown here is derived from an EMBL/GenBank/DDBJ whole genome shotgun (WGS) entry which is preliminary data.</text>
</comment>
<evidence type="ECO:0000259" key="2">
    <source>
        <dbReference type="Pfam" id="PF13439"/>
    </source>
</evidence>
<reference evidence="3 4" key="1">
    <citation type="submission" date="2017-08" db="EMBL/GenBank/DDBJ databases">
        <title>Virgibacillus indicus sp. nov. and Virgibacillus profoundi sp. nov, two moderately halophilic bacteria isolated from marine sediment by using the Microfluidic Streak Plate.</title>
        <authorList>
            <person name="Xu B."/>
            <person name="Hu B."/>
            <person name="Wang J."/>
            <person name="Zhu Y."/>
            <person name="Huang L."/>
            <person name="Du W."/>
            <person name="Huang Y."/>
        </authorList>
    </citation>
    <scope>NUCLEOTIDE SEQUENCE [LARGE SCALE GENOMIC DNA]</scope>
    <source>
        <strain evidence="3 4">IO3-P2-C2</strain>
    </source>
</reference>
<feature type="domain" description="Glycosyltransferase subfamily 4-like N-terminal" evidence="2">
    <location>
        <begin position="12"/>
        <end position="176"/>
    </location>
</feature>
<dbReference type="GO" id="GO:0016757">
    <property type="term" value="F:glycosyltransferase activity"/>
    <property type="evidence" value="ECO:0007669"/>
    <property type="project" value="InterPro"/>
</dbReference>
<sequence length="378" mass="42816">MKKIGITCYPSVGGSGVIATELGMLLADQGHEIHFITSSVPFRLNRIHPKIYYHEVELNHYPVFQYPPYDLALASRMAEVIDREKLDILHVHYAVPHAICAILARDIAEHDVKIVTTLHGTDITVLGIDNTFKKMIKYGIEQSDAVTAVSHSLIKQTLEMLQINKDIAVIYNFVNEKEYFKEELPSIKEQYGIKNEEKVIIHISNFRKVKRIQDVIHTFHKIQRHCKSKLLLIGDGPEYSAATQLVADLNLDDKVLFLGKQKNISDLLSISDLKLLLSEKESFGLVLLEAMSCEVPCIGTNVGGIPEVIIHGETGYLVDLGDLDSAAEYSIQLLNDEQKLKELSENAYNHARKHFHSNNIVNQYNELYDKVLSNNENW</sequence>
<dbReference type="Proteomes" id="UP000216498">
    <property type="component" value="Unassembled WGS sequence"/>
</dbReference>
<name>A0A265NDK5_9BACI</name>
<dbReference type="InterPro" id="IPR028098">
    <property type="entry name" value="Glyco_trans_4-like_N"/>
</dbReference>
<dbReference type="Pfam" id="PF13439">
    <property type="entry name" value="Glyco_transf_4"/>
    <property type="match status" value="1"/>
</dbReference>
<dbReference type="OrthoDB" id="9810929at2"/>
<gene>
    <name evidence="3" type="primary">bshA</name>
    <name evidence="3" type="ORF">CIL03_03030</name>
</gene>
<proteinExistence type="predicted"/>
<feature type="domain" description="Glycosyl transferase family 1" evidence="1">
    <location>
        <begin position="187"/>
        <end position="349"/>
    </location>
</feature>